<keyword evidence="11" id="KW-1185">Reference proteome</keyword>
<evidence type="ECO:0000313" key="11">
    <source>
        <dbReference type="Proteomes" id="UP000009072"/>
    </source>
</evidence>
<comment type="function">
    <text evidence="6">Presumably involved in the processing and regular turnover of intracellular proteins. Catalyzes the removal of unsubstituted N-terminal amino acids from various peptides.</text>
</comment>
<dbReference type="PANTHER" id="PTHR11963:SF23">
    <property type="entry name" value="CYTOSOL AMINOPEPTIDASE"/>
    <property type="match status" value="1"/>
</dbReference>
<dbReference type="OrthoDB" id="9809354at2"/>
<dbReference type="PRINTS" id="PR00481">
    <property type="entry name" value="LAMNOPPTDASE"/>
</dbReference>
<dbReference type="AlphaFoldDB" id="Q6KIB6"/>
<protein>
    <recommendedName>
        <fullName evidence="7">Probable cytosol aminopeptidase</fullName>
    </recommendedName>
    <alternativeName>
        <fullName evidence="8">Leucine aminopeptidase</fullName>
    </alternativeName>
    <alternativeName>
        <fullName evidence="5">Leucyl aminopeptidase</fullName>
    </alternativeName>
</protein>
<dbReference type="Proteomes" id="UP000009072">
    <property type="component" value="Chromosome"/>
</dbReference>
<keyword evidence="2 10" id="KW-0031">Aminopeptidase</keyword>
<feature type="domain" description="Cytosol aminopeptidase" evidence="9">
    <location>
        <begin position="143"/>
        <end position="435"/>
    </location>
</feature>
<dbReference type="GO" id="GO:0006508">
    <property type="term" value="P:proteolysis"/>
    <property type="evidence" value="ECO:0007669"/>
    <property type="project" value="UniProtKB-KW"/>
</dbReference>
<dbReference type="GO" id="GO:0030145">
    <property type="term" value="F:manganese ion binding"/>
    <property type="evidence" value="ECO:0007669"/>
    <property type="project" value="InterPro"/>
</dbReference>
<name>Q6KIB6_MYCM1</name>
<evidence type="ECO:0000259" key="9">
    <source>
        <dbReference type="Pfam" id="PF00883"/>
    </source>
</evidence>
<dbReference type="Pfam" id="PF00883">
    <property type="entry name" value="Peptidase_M17"/>
    <property type="match status" value="1"/>
</dbReference>
<reference evidence="10 11" key="1">
    <citation type="journal article" date="2004" name="Genome Res.">
        <title>The complete genome and proteome of Mycoplasma mobile.</title>
        <authorList>
            <person name="Jaffe J.D."/>
            <person name="Stange-Thomann N."/>
            <person name="Smith C."/>
            <person name="DeCaprio D."/>
            <person name="Fisher S."/>
            <person name="Butler J."/>
            <person name="Calvo S."/>
            <person name="Elkins T."/>
            <person name="FitzGerald M.G."/>
            <person name="Hafez N."/>
            <person name="Kodira C.D."/>
            <person name="Major J."/>
            <person name="Wang S."/>
            <person name="Wilkinson J."/>
            <person name="Nicol R."/>
            <person name="Nusbaum C."/>
            <person name="Birren B."/>
            <person name="Berg H.C."/>
            <person name="Church G.M."/>
        </authorList>
    </citation>
    <scope>NUCLEOTIDE SEQUENCE [LARGE SCALE GENOMIC DNA]</scope>
    <source>
        <strain evidence="11">ATCC 43663 / 163K / NCTC 11711</strain>
    </source>
</reference>
<dbReference type="GO" id="GO:0070006">
    <property type="term" value="F:metalloaminopeptidase activity"/>
    <property type="evidence" value="ECO:0007669"/>
    <property type="project" value="InterPro"/>
</dbReference>
<dbReference type="RefSeq" id="WP_011264694.1">
    <property type="nucleotide sequence ID" value="NC_006908.1"/>
</dbReference>
<evidence type="ECO:0000256" key="4">
    <source>
        <dbReference type="ARBA" id="ARBA00022801"/>
    </source>
</evidence>
<evidence type="ECO:0000256" key="5">
    <source>
        <dbReference type="ARBA" id="ARBA00033172"/>
    </source>
</evidence>
<evidence type="ECO:0000256" key="2">
    <source>
        <dbReference type="ARBA" id="ARBA00022438"/>
    </source>
</evidence>
<dbReference type="eggNOG" id="COG0260">
    <property type="taxonomic scope" value="Bacteria"/>
</dbReference>
<accession>Q6KIB6</accession>
<evidence type="ECO:0000256" key="1">
    <source>
        <dbReference type="ARBA" id="ARBA00009528"/>
    </source>
</evidence>
<dbReference type="InterPro" id="IPR000819">
    <property type="entry name" value="Peptidase_M17_C"/>
</dbReference>
<keyword evidence="3" id="KW-0645">Protease</keyword>
<dbReference type="STRING" id="267748.MMOB1740"/>
<dbReference type="PANTHER" id="PTHR11963">
    <property type="entry name" value="LEUCINE AMINOPEPTIDASE-RELATED"/>
    <property type="match status" value="1"/>
</dbReference>
<dbReference type="HOGENOM" id="CLU_013734_6_3_14"/>
<organism evidence="10 11">
    <name type="scientific">Mycoplasma mobile (strain ATCC 43663 / 163K / NCTC 11711)</name>
    <name type="common">Mesomycoplasma mobile</name>
    <dbReference type="NCBI Taxonomy" id="267748"/>
    <lineage>
        <taxon>Bacteria</taxon>
        <taxon>Bacillati</taxon>
        <taxon>Mycoplasmatota</taxon>
        <taxon>Mycoplasmoidales</taxon>
        <taxon>Metamycoplasmataceae</taxon>
        <taxon>Mesomycoplasma</taxon>
    </lineage>
</organism>
<dbReference type="CDD" id="cd00433">
    <property type="entry name" value="Peptidase_M17"/>
    <property type="match status" value="1"/>
</dbReference>
<proteinExistence type="inferred from homology"/>
<evidence type="ECO:0000313" key="10">
    <source>
        <dbReference type="EMBL" id="AAT27660.1"/>
    </source>
</evidence>
<dbReference type="Gene3D" id="3.40.630.10">
    <property type="entry name" value="Zn peptidases"/>
    <property type="match status" value="1"/>
</dbReference>
<keyword evidence="4 10" id="KW-0378">Hydrolase</keyword>
<evidence type="ECO:0000256" key="7">
    <source>
        <dbReference type="ARBA" id="ARBA00050021"/>
    </source>
</evidence>
<evidence type="ECO:0000256" key="6">
    <source>
        <dbReference type="ARBA" id="ARBA00049972"/>
    </source>
</evidence>
<sequence length="450" mass="50581">MLKIINSKQNIKEIELKFISKIDDNKNLINTEDLAISEFLDQNKILIFIKNIDELKQEKLEKIVSKILSSIGSRNVFIDLEFWGKSEEKILEIFIEYFEEKFVYDFSYKTKEKDKIIPNLTLVTSISEEIYKKMILISKSKLFVKKYQEMPPNIATSEYLASVVEKEFENSPLINVKILNKQDIKNLKMGLLLAVNAGSSHEPRVVELNYNGNLESKNRTVIVGKGITFDTGGYNLKPSKYLSGMKFDMSGAMIASGVMKVVENLSPKINLSVLMVLTDNKISSRGTTPEEIHYAMNGKSIEITDTDAEGRLILADGISYASKILKASEIITIATLTGSVIVALGDKISGVWSTNDESWKKLKKAAKISNEKIWRLPLDEDFLEGLKSSRIADLINYDANNYSDSNSAAIFLKQFTNKSDLIHLDIAGTVSKKSNPNAVLLKTLVNYLTK</sequence>
<gene>
    <name evidence="10" type="primary">pepA</name>
    <name evidence="10" type="ordered locus">MMOB1740</name>
</gene>
<dbReference type="GO" id="GO:0005737">
    <property type="term" value="C:cytoplasm"/>
    <property type="evidence" value="ECO:0007669"/>
    <property type="project" value="InterPro"/>
</dbReference>
<dbReference type="InterPro" id="IPR011356">
    <property type="entry name" value="Leucine_aapep/pepB"/>
</dbReference>
<comment type="similarity">
    <text evidence="1">Belongs to the peptidase M17 family.</text>
</comment>
<evidence type="ECO:0000256" key="8">
    <source>
        <dbReference type="ARBA" id="ARBA00050061"/>
    </source>
</evidence>
<dbReference type="SUPFAM" id="SSF53187">
    <property type="entry name" value="Zn-dependent exopeptidases"/>
    <property type="match status" value="1"/>
</dbReference>
<dbReference type="EMBL" id="AE017308">
    <property type="protein sequence ID" value="AAT27660.1"/>
    <property type="molecule type" value="Genomic_DNA"/>
</dbReference>
<dbReference type="KEGG" id="mmo:MMOB1740"/>
<evidence type="ECO:0000256" key="3">
    <source>
        <dbReference type="ARBA" id="ARBA00022670"/>
    </source>
</evidence>